<comment type="function">
    <text evidence="4">Involved in the assembly process of the P-ring formation. It may associate with FlgF on the rod constituting a structure essential for the P-ring assembly or may act as a modulator protein for the P-ring assembly.</text>
</comment>
<organism evidence="6 7">
    <name type="scientific">Endobacterium cereale</name>
    <dbReference type="NCBI Taxonomy" id="2663029"/>
    <lineage>
        <taxon>Bacteria</taxon>
        <taxon>Pseudomonadati</taxon>
        <taxon>Pseudomonadota</taxon>
        <taxon>Alphaproteobacteria</taxon>
        <taxon>Hyphomicrobiales</taxon>
        <taxon>Rhizobiaceae</taxon>
        <taxon>Endobacterium</taxon>
    </lineage>
</organism>
<keyword evidence="6" id="KW-0969">Cilium</keyword>
<dbReference type="GO" id="GO:0044780">
    <property type="term" value="P:bacterial-type flagellum assembly"/>
    <property type="evidence" value="ECO:0007669"/>
    <property type="project" value="InterPro"/>
</dbReference>
<gene>
    <name evidence="6" type="primary">flgA</name>
    <name evidence="6" type="ORF">GAO09_18830</name>
</gene>
<reference evidence="6 7" key="1">
    <citation type="submission" date="2019-11" db="EMBL/GenBank/DDBJ databases">
        <title>Genome analysis of Rhizobacterium cereale a novel genus and species isolated from maize roots in North Spain.</title>
        <authorList>
            <person name="Menendez E."/>
            <person name="Flores-Felix J.D."/>
            <person name="Ramirez-Bahena M.-H."/>
            <person name="Igual J.M."/>
            <person name="Garcia-Fraile P."/>
            <person name="Peix A."/>
            <person name="Velazquez E."/>
        </authorList>
    </citation>
    <scope>NUCLEOTIDE SEQUENCE [LARGE SCALE GENOMIC DNA]</scope>
    <source>
        <strain evidence="6 7">RZME27</strain>
    </source>
</reference>
<evidence type="ECO:0000256" key="4">
    <source>
        <dbReference type="RuleBase" id="RU362063"/>
    </source>
</evidence>
<evidence type="ECO:0000256" key="3">
    <source>
        <dbReference type="ARBA" id="ARBA00022764"/>
    </source>
</evidence>
<keyword evidence="3 4" id="KW-0574">Periplasm</keyword>
<dbReference type="Proteomes" id="UP000435138">
    <property type="component" value="Unassembled WGS sequence"/>
</dbReference>
<comment type="caution">
    <text evidence="6">The sequence shown here is derived from an EMBL/GenBank/DDBJ whole genome shotgun (WGS) entry which is preliminary data.</text>
</comment>
<comment type="subcellular location">
    <subcellularLocation>
        <location evidence="1 4">Periplasm</location>
    </subcellularLocation>
</comment>
<sequence length="164" mass="17256">MMFRRTHENAARIGRKTVLTLLSLLAAGLATPVAADMGMAVVPTRIIYPGEEISPGSLNTVEVTNPNLAGDYAQTVEEVTGMITNRTLLPGRTILVSSLRIPYLVKRGTSVRLTFGIGNMTISASGSPLQNGSVGDVIRVRNIDSGLSVSGTVMADGTVQVMAK</sequence>
<proteinExistence type="inferred from homology"/>
<evidence type="ECO:0000313" key="7">
    <source>
        <dbReference type="Proteomes" id="UP000435138"/>
    </source>
</evidence>
<dbReference type="Gene3D" id="2.30.30.760">
    <property type="match status" value="1"/>
</dbReference>
<keyword evidence="6" id="KW-0282">Flagellum</keyword>
<protein>
    <recommendedName>
        <fullName evidence="4">Flagella basal body P-ring formation protein FlgA</fullName>
    </recommendedName>
</protein>
<feature type="chain" id="PRO_5025705248" description="Flagella basal body P-ring formation protein FlgA" evidence="4">
    <location>
        <begin position="36"/>
        <end position="164"/>
    </location>
</feature>
<keyword evidence="2 4" id="KW-0732">Signal</keyword>
<evidence type="ECO:0000259" key="5">
    <source>
        <dbReference type="SMART" id="SM00858"/>
    </source>
</evidence>
<dbReference type="EMBL" id="WIXI01000047">
    <property type="protein sequence ID" value="MQY48097.1"/>
    <property type="molecule type" value="Genomic_DNA"/>
</dbReference>
<dbReference type="InterPro" id="IPR039246">
    <property type="entry name" value="Flagellar_FlgA"/>
</dbReference>
<dbReference type="GO" id="GO:0042597">
    <property type="term" value="C:periplasmic space"/>
    <property type="evidence" value="ECO:0007669"/>
    <property type="project" value="UniProtKB-SubCell"/>
</dbReference>
<dbReference type="SMART" id="SM00858">
    <property type="entry name" value="SAF"/>
    <property type="match status" value="1"/>
</dbReference>
<dbReference type="PANTHER" id="PTHR36307:SF1">
    <property type="entry name" value="FLAGELLA BASAL BODY P-RING FORMATION PROTEIN FLGA"/>
    <property type="match status" value="1"/>
</dbReference>
<dbReference type="InterPro" id="IPR013974">
    <property type="entry name" value="SAF"/>
</dbReference>
<evidence type="ECO:0000256" key="2">
    <source>
        <dbReference type="ARBA" id="ARBA00022729"/>
    </source>
</evidence>
<dbReference type="Pfam" id="PF13144">
    <property type="entry name" value="ChapFlgA"/>
    <property type="match status" value="1"/>
</dbReference>
<dbReference type="Gene3D" id="3.90.1210.10">
    <property type="entry name" value="Antifreeze-like/N-acetylneuraminic acid synthase C-terminal domain"/>
    <property type="match status" value="1"/>
</dbReference>
<dbReference type="PANTHER" id="PTHR36307">
    <property type="entry name" value="FLAGELLA BASAL BODY P-RING FORMATION PROTEIN FLGA"/>
    <property type="match status" value="1"/>
</dbReference>
<dbReference type="CDD" id="cd11614">
    <property type="entry name" value="SAF_CpaB_FlgA_like"/>
    <property type="match status" value="1"/>
</dbReference>
<dbReference type="NCBIfam" id="TIGR03170">
    <property type="entry name" value="flgA_cterm"/>
    <property type="match status" value="1"/>
</dbReference>
<dbReference type="RefSeq" id="WP_153355892.1">
    <property type="nucleotide sequence ID" value="NZ_JAYKOO010000013.1"/>
</dbReference>
<keyword evidence="7" id="KW-1185">Reference proteome</keyword>
<keyword evidence="6" id="KW-0966">Cell projection</keyword>
<name>A0A6A8AE48_9HYPH</name>
<feature type="signal peptide" evidence="4">
    <location>
        <begin position="1"/>
        <end position="35"/>
    </location>
</feature>
<keyword evidence="4" id="KW-1005">Bacterial flagellum biogenesis</keyword>
<evidence type="ECO:0000256" key="1">
    <source>
        <dbReference type="ARBA" id="ARBA00004418"/>
    </source>
</evidence>
<accession>A0A6A8AE48</accession>
<dbReference type="AlphaFoldDB" id="A0A6A8AE48"/>
<comment type="similarity">
    <text evidence="4">Belongs to the FlgA family.</text>
</comment>
<evidence type="ECO:0000313" key="6">
    <source>
        <dbReference type="EMBL" id="MQY48097.1"/>
    </source>
</evidence>
<feature type="domain" description="SAF" evidence="5">
    <location>
        <begin position="38"/>
        <end position="100"/>
    </location>
</feature>
<dbReference type="InterPro" id="IPR017585">
    <property type="entry name" value="SAF_FlgA"/>
</dbReference>